<keyword evidence="1" id="KW-0732">Signal</keyword>
<dbReference type="PANTHER" id="PTHR31157:SF1">
    <property type="entry name" value="SCP DOMAIN-CONTAINING PROTEIN"/>
    <property type="match status" value="1"/>
</dbReference>
<organism evidence="3 4">
    <name type="scientific">Paraconexibacter antarcticus</name>
    <dbReference type="NCBI Taxonomy" id="2949664"/>
    <lineage>
        <taxon>Bacteria</taxon>
        <taxon>Bacillati</taxon>
        <taxon>Actinomycetota</taxon>
        <taxon>Thermoleophilia</taxon>
        <taxon>Solirubrobacterales</taxon>
        <taxon>Paraconexibacteraceae</taxon>
        <taxon>Paraconexibacter</taxon>
    </lineage>
</organism>
<evidence type="ECO:0000256" key="1">
    <source>
        <dbReference type="SAM" id="SignalP"/>
    </source>
</evidence>
<keyword evidence="4" id="KW-1185">Reference proteome</keyword>
<reference evidence="3 4" key="1">
    <citation type="submission" date="2022-06" db="EMBL/GenBank/DDBJ databases">
        <title>Paraconexibacter antarcticus.</title>
        <authorList>
            <person name="Kim C.S."/>
        </authorList>
    </citation>
    <scope>NUCLEOTIDE SEQUENCE [LARGE SCALE GENOMIC DNA]</scope>
    <source>
        <strain evidence="3 4">02-257</strain>
    </source>
</reference>
<dbReference type="InterPro" id="IPR014044">
    <property type="entry name" value="CAP_dom"/>
</dbReference>
<feature type="domain" description="SCP" evidence="2">
    <location>
        <begin position="77"/>
        <end position="193"/>
    </location>
</feature>
<dbReference type="EMBL" id="CP098502">
    <property type="protein sequence ID" value="UTI67036.1"/>
    <property type="molecule type" value="Genomic_DNA"/>
</dbReference>
<evidence type="ECO:0000259" key="2">
    <source>
        <dbReference type="Pfam" id="PF00188"/>
    </source>
</evidence>
<sequence>MLSLRSRLLSLAATAVTAVAVVPAVTASPATAASLPCVTVPGVVSTCPAPAREACRNESLVPTRGNLGAVGRATLCLVNRQRARHHLAPLTAQRTLSRVARRFAGLLVADRFFDHTTPNGTTMVDRIKHTSYLRGGLSSWYIGENIAYGTGVLATPKAIVTAWMHSPGHRANILDRHFREVGLGVAMGAPDGSAGGATYVHDFGGRVR</sequence>
<feature type="signal peptide" evidence="1">
    <location>
        <begin position="1"/>
        <end position="32"/>
    </location>
</feature>
<protein>
    <submittedName>
        <fullName evidence="3">CAP domain-containing protein</fullName>
    </submittedName>
</protein>
<evidence type="ECO:0000313" key="3">
    <source>
        <dbReference type="EMBL" id="UTI67036.1"/>
    </source>
</evidence>
<evidence type="ECO:0000313" key="4">
    <source>
        <dbReference type="Proteomes" id="UP001056035"/>
    </source>
</evidence>
<dbReference type="Pfam" id="PF00188">
    <property type="entry name" value="CAP"/>
    <property type="match status" value="1"/>
</dbReference>
<dbReference type="Proteomes" id="UP001056035">
    <property type="component" value="Chromosome"/>
</dbReference>
<dbReference type="CDD" id="cd05379">
    <property type="entry name" value="CAP_bacterial"/>
    <property type="match status" value="1"/>
</dbReference>
<dbReference type="SUPFAM" id="SSF55797">
    <property type="entry name" value="PR-1-like"/>
    <property type="match status" value="1"/>
</dbReference>
<proteinExistence type="predicted"/>
<dbReference type="InterPro" id="IPR035940">
    <property type="entry name" value="CAP_sf"/>
</dbReference>
<dbReference type="RefSeq" id="WP_254573688.1">
    <property type="nucleotide sequence ID" value="NZ_CP098502.1"/>
</dbReference>
<feature type="chain" id="PRO_5047115359" evidence="1">
    <location>
        <begin position="33"/>
        <end position="208"/>
    </location>
</feature>
<gene>
    <name evidence="3" type="ORF">NBH00_12695</name>
</gene>
<dbReference type="Gene3D" id="3.40.33.10">
    <property type="entry name" value="CAP"/>
    <property type="match status" value="1"/>
</dbReference>
<name>A0ABY5E0K7_9ACTN</name>
<dbReference type="PANTHER" id="PTHR31157">
    <property type="entry name" value="SCP DOMAIN-CONTAINING PROTEIN"/>
    <property type="match status" value="1"/>
</dbReference>
<accession>A0ABY5E0K7</accession>